<dbReference type="AlphaFoldDB" id="A0A1I6P6Y2"/>
<organism evidence="6 7">
    <name type="scientific">Halolactibacillus miurensis</name>
    <dbReference type="NCBI Taxonomy" id="306541"/>
    <lineage>
        <taxon>Bacteria</taxon>
        <taxon>Bacillati</taxon>
        <taxon>Bacillota</taxon>
        <taxon>Bacilli</taxon>
        <taxon>Bacillales</taxon>
        <taxon>Bacillaceae</taxon>
        <taxon>Halolactibacillus</taxon>
    </lineage>
</organism>
<dbReference type="OrthoDB" id="9809288at2"/>
<reference evidence="5 8" key="2">
    <citation type="submission" date="2019-07" db="EMBL/GenBank/DDBJ databases">
        <title>Whole genome shotgun sequence of Halolactibacillus miurensis NBRC 100873.</title>
        <authorList>
            <person name="Hosoyama A."/>
            <person name="Uohara A."/>
            <person name="Ohji S."/>
            <person name="Ichikawa N."/>
        </authorList>
    </citation>
    <scope>NUCLEOTIDE SEQUENCE [LARGE SCALE GENOMIC DNA]</scope>
    <source>
        <strain evidence="5 8">NBRC 100873</strain>
    </source>
</reference>
<dbReference type="PANTHER" id="PTHR43673">
    <property type="entry name" value="NAD(P)H NITROREDUCTASE YDGI-RELATED"/>
    <property type="match status" value="1"/>
</dbReference>
<feature type="domain" description="Nitroreductase" evidence="4">
    <location>
        <begin position="17"/>
        <end position="203"/>
    </location>
</feature>
<dbReference type="EMBL" id="BJWJ01000001">
    <property type="protein sequence ID" value="GEM03084.1"/>
    <property type="molecule type" value="Genomic_DNA"/>
</dbReference>
<dbReference type="RefSeq" id="WP_062319536.1">
    <property type="nucleotide sequence ID" value="NZ_BJWJ01000001.1"/>
</dbReference>
<dbReference type="InterPro" id="IPR033878">
    <property type="entry name" value="NfsB-like"/>
</dbReference>
<dbReference type="InterPro" id="IPR000415">
    <property type="entry name" value="Nitroreductase-like"/>
</dbReference>
<evidence type="ECO:0000259" key="4">
    <source>
        <dbReference type="Pfam" id="PF00881"/>
    </source>
</evidence>
<evidence type="ECO:0000313" key="7">
    <source>
        <dbReference type="Proteomes" id="UP000199139"/>
    </source>
</evidence>
<comment type="similarity">
    <text evidence="1">Belongs to the nitroreductase family.</text>
</comment>
<evidence type="ECO:0000313" key="5">
    <source>
        <dbReference type="EMBL" id="GEM03084.1"/>
    </source>
</evidence>
<dbReference type="CDD" id="cd02149">
    <property type="entry name" value="NfsB-like"/>
    <property type="match status" value="1"/>
</dbReference>
<reference evidence="6 7" key="1">
    <citation type="submission" date="2016-10" db="EMBL/GenBank/DDBJ databases">
        <authorList>
            <person name="de Groot N.N."/>
        </authorList>
    </citation>
    <scope>NUCLEOTIDE SEQUENCE [LARGE SCALE GENOMIC DNA]</scope>
    <source>
        <strain evidence="6 7">DSM 17074</strain>
    </source>
</reference>
<evidence type="ECO:0000256" key="1">
    <source>
        <dbReference type="ARBA" id="ARBA00007118"/>
    </source>
</evidence>
<dbReference type="SUPFAM" id="SSF55469">
    <property type="entry name" value="FMN-dependent nitroreductase-like"/>
    <property type="match status" value="1"/>
</dbReference>
<accession>A0A1I6P6Y2</accession>
<keyword evidence="3" id="KW-0560">Oxidoreductase</keyword>
<dbReference type="Gene3D" id="3.40.109.10">
    <property type="entry name" value="NADH Oxidase"/>
    <property type="match status" value="1"/>
</dbReference>
<keyword evidence="2" id="KW-0521">NADP</keyword>
<dbReference type="InterPro" id="IPR029479">
    <property type="entry name" value="Nitroreductase"/>
</dbReference>
<evidence type="ECO:0000256" key="2">
    <source>
        <dbReference type="ARBA" id="ARBA00022857"/>
    </source>
</evidence>
<dbReference type="GO" id="GO:0016491">
    <property type="term" value="F:oxidoreductase activity"/>
    <property type="evidence" value="ECO:0007669"/>
    <property type="project" value="UniProtKB-KW"/>
</dbReference>
<evidence type="ECO:0000313" key="6">
    <source>
        <dbReference type="EMBL" id="SFS35868.1"/>
    </source>
</evidence>
<dbReference type="Pfam" id="PF00881">
    <property type="entry name" value="Nitroreductase"/>
    <property type="match status" value="1"/>
</dbReference>
<evidence type="ECO:0000256" key="3">
    <source>
        <dbReference type="ARBA" id="ARBA00023002"/>
    </source>
</evidence>
<protein>
    <submittedName>
        <fullName evidence="5">NAD(P)H nitroreductase YfkO</fullName>
    </submittedName>
</protein>
<name>A0A1I6P6Y2_9BACI</name>
<dbReference type="Proteomes" id="UP000199139">
    <property type="component" value="Unassembled WGS sequence"/>
</dbReference>
<dbReference type="EMBL" id="FPAI01000001">
    <property type="protein sequence ID" value="SFS35868.1"/>
    <property type="molecule type" value="Genomic_DNA"/>
</dbReference>
<sequence>MTTQEERRQQIIDRYHFRHATKAFDPEKKIPKEDVDVIFEVARLSPSSFGMEPWQFVVVENEKVKQLIKDHSWGAKAKVSDASHFVLILARTHEDVRFDSTYLKEHYLHHLHYPRDVVEHMKDVIENFQKHDFALFDDMRYLDDWSMKQTYIPLANMMSVAAELGIDSCPIEGFNRETFDQLLRDVGVYGESFTLSVMVAFGYRKEAPKPKQRRDLNDVVTWV</sequence>
<dbReference type="Proteomes" id="UP000321773">
    <property type="component" value="Unassembled WGS sequence"/>
</dbReference>
<dbReference type="STRING" id="306541.SAMN05421668_101237"/>
<keyword evidence="8" id="KW-1185">Reference proteome</keyword>
<gene>
    <name evidence="5" type="primary">yfkO</name>
    <name evidence="5" type="ORF">HMI01_00720</name>
    <name evidence="6" type="ORF">SAMN05421668_101237</name>
</gene>
<proteinExistence type="inferred from homology"/>
<evidence type="ECO:0000313" key="8">
    <source>
        <dbReference type="Proteomes" id="UP000321773"/>
    </source>
</evidence>